<organism evidence="4 5">
    <name type="scientific">Trifolium medium</name>
    <dbReference type="NCBI Taxonomy" id="97028"/>
    <lineage>
        <taxon>Eukaryota</taxon>
        <taxon>Viridiplantae</taxon>
        <taxon>Streptophyta</taxon>
        <taxon>Embryophyta</taxon>
        <taxon>Tracheophyta</taxon>
        <taxon>Spermatophyta</taxon>
        <taxon>Magnoliopsida</taxon>
        <taxon>eudicotyledons</taxon>
        <taxon>Gunneridae</taxon>
        <taxon>Pentapetalae</taxon>
        <taxon>rosids</taxon>
        <taxon>fabids</taxon>
        <taxon>Fabales</taxon>
        <taxon>Fabaceae</taxon>
        <taxon>Papilionoideae</taxon>
        <taxon>50 kb inversion clade</taxon>
        <taxon>NPAAA clade</taxon>
        <taxon>Hologalegina</taxon>
        <taxon>IRL clade</taxon>
        <taxon>Trifolieae</taxon>
        <taxon>Trifolium</taxon>
    </lineage>
</organism>
<dbReference type="GO" id="GO:0003700">
    <property type="term" value="F:DNA-binding transcription factor activity"/>
    <property type="evidence" value="ECO:0007669"/>
    <property type="project" value="InterPro"/>
</dbReference>
<feature type="non-terminal residue" evidence="4">
    <location>
        <position position="74"/>
    </location>
</feature>
<feature type="domain" description="Transcription factor MYC/MYB N-terminal" evidence="3">
    <location>
        <begin position="29"/>
        <end position="68"/>
    </location>
</feature>
<evidence type="ECO:0000313" key="4">
    <source>
        <dbReference type="EMBL" id="MCI32924.1"/>
    </source>
</evidence>
<comment type="caution">
    <text evidence="4">The sequence shown here is derived from an EMBL/GenBank/DDBJ whole genome shotgun (WGS) entry which is preliminary data.</text>
</comment>
<reference evidence="4 5" key="1">
    <citation type="journal article" date="2018" name="Front. Plant Sci.">
        <title>Red Clover (Trifolium pratense) and Zigzag Clover (T. medium) - A Picture of Genomic Similarities and Differences.</title>
        <authorList>
            <person name="Dluhosova J."/>
            <person name="Istvanek J."/>
            <person name="Nedelnik J."/>
            <person name="Repkova J."/>
        </authorList>
    </citation>
    <scope>NUCLEOTIDE SEQUENCE [LARGE SCALE GENOMIC DNA]</scope>
    <source>
        <strain evidence="5">cv. 10/8</strain>
        <tissue evidence="4">Leaf</tissue>
    </source>
</reference>
<sequence>ILTWEDAYYDNPDNCDSSQSGGDFSHDPLGLSVAKMSYHAYSLGEGIVGQVAVTGKHQWICADNQITSSGPSLK</sequence>
<evidence type="ECO:0000256" key="2">
    <source>
        <dbReference type="ARBA" id="ARBA00023163"/>
    </source>
</evidence>
<dbReference type="AlphaFoldDB" id="A0A392RA66"/>
<keyword evidence="1" id="KW-0805">Transcription regulation</keyword>
<protein>
    <submittedName>
        <fullName evidence="4">BHLH transcription factor-like protein</fullName>
    </submittedName>
</protein>
<evidence type="ECO:0000259" key="3">
    <source>
        <dbReference type="Pfam" id="PF14215"/>
    </source>
</evidence>
<dbReference type="Pfam" id="PF14215">
    <property type="entry name" value="bHLH-MYC_N"/>
    <property type="match status" value="1"/>
</dbReference>
<dbReference type="PANTHER" id="PTHR46196:SF1">
    <property type="entry name" value="TRANSCRIPTION FACTOR EMB1444-RELATED"/>
    <property type="match status" value="1"/>
</dbReference>
<keyword evidence="5" id="KW-1185">Reference proteome</keyword>
<name>A0A392RA66_9FABA</name>
<dbReference type="InterPro" id="IPR025610">
    <property type="entry name" value="MYC/MYB_N"/>
</dbReference>
<dbReference type="InterPro" id="IPR043561">
    <property type="entry name" value="LHW-like"/>
</dbReference>
<evidence type="ECO:0000256" key="1">
    <source>
        <dbReference type="ARBA" id="ARBA00023015"/>
    </source>
</evidence>
<dbReference type="Proteomes" id="UP000265520">
    <property type="component" value="Unassembled WGS sequence"/>
</dbReference>
<feature type="non-terminal residue" evidence="4">
    <location>
        <position position="1"/>
    </location>
</feature>
<keyword evidence="2" id="KW-0804">Transcription</keyword>
<dbReference type="PANTHER" id="PTHR46196">
    <property type="entry name" value="TRANSCRIPTION FACTOR BHLH155-LIKE ISOFORM X1-RELATED"/>
    <property type="match status" value="1"/>
</dbReference>
<proteinExistence type="predicted"/>
<accession>A0A392RA66</accession>
<dbReference type="EMBL" id="LXQA010199884">
    <property type="protein sequence ID" value="MCI32924.1"/>
    <property type="molecule type" value="Genomic_DNA"/>
</dbReference>
<evidence type="ECO:0000313" key="5">
    <source>
        <dbReference type="Proteomes" id="UP000265520"/>
    </source>
</evidence>